<reference evidence="1" key="1">
    <citation type="submission" date="2019-02" db="EMBL/GenBank/DDBJ databases">
        <authorList>
            <person name="Gruber-Vodicka R. H."/>
            <person name="Seah K. B. B."/>
        </authorList>
    </citation>
    <scope>NUCLEOTIDE SEQUENCE</scope>
    <source>
        <strain evidence="1">BECK_S313</strain>
    </source>
</reference>
<evidence type="ECO:0000313" key="1">
    <source>
        <dbReference type="EMBL" id="VFK12400.1"/>
    </source>
</evidence>
<evidence type="ECO:0008006" key="2">
    <source>
        <dbReference type="Google" id="ProtNLM"/>
    </source>
</evidence>
<sequence>MQITEEQNHESIRDDYDSPWKEALEHYFPEFLALFFPVIHAGIDWSRRHEFPDKELQKIVRDAQLGRRYADKLVKVWTLAGREAWILIHVEVQGQPEPDFDERMYI</sequence>
<protein>
    <recommendedName>
        <fullName evidence="2">Transposase, YhgA-like</fullName>
    </recommendedName>
</protein>
<dbReference type="AlphaFoldDB" id="A0A450W5R5"/>
<dbReference type="EMBL" id="CAADFK010000034">
    <property type="protein sequence ID" value="VFK12400.1"/>
    <property type="molecule type" value="Genomic_DNA"/>
</dbReference>
<gene>
    <name evidence="1" type="ORF">BECKLPF1236B_GA0070989_103428</name>
</gene>
<proteinExistence type="predicted"/>
<organism evidence="1">
    <name type="scientific">Candidatus Kentrum sp. LPFa</name>
    <dbReference type="NCBI Taxonomy" id="2126335"/>
    <lineage>
        <taxon>Bacteria</taxon>
        <taxon>Pseudomonadati</taxon>
        <taxon>Pseudomonadota</taxon>
        <taxon>Gammaproteobacteria</taxon>
        <taxon>Candidatus Kentrum</taxon>
    </lineage>
</organism>
<name>A0A450W5R5_9GAMM</name>
<accession>A0A450W5R5</accession>